<evidence type="ECO:0000313" key="2">
    <source>
        <dbReference type="Proteomes" id="UP000619260"/>
    </source>
</evidence>
<organism evidence="1 2">
    <name type="scientific">Virgisporangium aliadipatigenens</name>
    <dbReference type="NCBI Taxonomy" id="741659"/>
    <lineage>
        <taxon>Bacteria</taxon>
        <taxon>Bacillati</taxon>
        <taxon>Actinomycetota</taxon>
        <taxon>Actinomycetes</taxon>
        <taxon>Micromonosporales</taxon>
        <taxon>Micromonosporaceae</taxon>
        <taxon>Virgisporangium</taxon>
    </lineage>
</organism>
<dbReference type="EMBL" id="BOPF01000040">
    <property type="protein sequence ID" value="GIJ50863.1"/>
    <property type="molecule type" value="Genomic_DNA"/>
</dbReference>
<keyword evidence="2" id="KW-1185">Reference proteome</keyword>
<proteinExistence type="predicted"/>
<dbReference type="Proteomes" id="UP000619260">
    <property type="component" value="Unassembled WGS sequence"/>
</dbReference>
<name>A0A8J4DV74_9ACTN</name>
<accession>A0A8J4DV74</accession>
<comment type="caution">
    <text evidence="1">The sequence shown here is derived from an EMBL/GenBank/DDBJ whole genome shotgun (WGS) entry which is preliminary data.</text>
</comment>
<evidence type="ECO:0000313" key="1">
    <source>
        <dbReference type="EMBL" id="GIJ50863.1"/>
    </source>
</evidence>
<gene>
    <name evidence="1" type="ORF">Val02_77490</name>
</gene>
<sequence length="50" mass="5380">MPSATGTSGTLLASIGSIGGMTGSFMPRMFARGYDKERCDRMIPPARQDR</sequence>
<reference evidence="1" key="1">
    <citation type="submission" date="2021-01" db="EMBL/GenBank/DDBJ databases">
        <title>Whole genome shotgun sequence of Virgisporangium aliadipatigenens NBRC 105644.</title>
        <authorList>
            <person name="Komaki H."/>
            <person name="Tamura T."/>
        </authorList>
    </citation>
    <scope>NUCLEOTIDE SEQUENCE</scope>
    <source>
        <strain evidence="1">NBRC 105644</strain>
    </source>
</reference>
<protein>
    <submittedName>
        <fullName evidence="1">Uncharacterized protein</fullName>
    </submittedName>
</protein>
<dbReference type="AlphaFoldDB" id="A0A8J4DV74"/>